<dbReference type="EMBL" id="VWSG01000012">
    <property type="protein sequence ID" value="KAA5532057.1"/>
    <property type="molecule type" value="Genomic_DNA"/>
</dbReference>
<feature type="transmembrane region" description="Helical" evidence="1">
    <location>
        <begin position="9"/>
        <end position="28"/>
    </location>
</feature>
<evidence type="ECO:0008006" key="4">
    <source>
        <dbReference type="Google" id="ProtNLM"/>
    </source>
</evidence>
<organism evidence="2 3">
    <name type="scientific">Paenimyroides baculatum</name>
    <dbReference type="NCBI Taxonomy" id="2608000"/>
    <lineage>
        <taxon>Bacteria</taxon>
        <taxon>Pseudomonadati</taxon>
        <taxon>Bacteroidota</taxon>
        <taxon>Flavobacteriia</taxon>
        <taxon>Flavobacteriales</taxon>
        <taxon>Flavobacteriaceae</taxon>
        <taxon>Paenimyroides</taxon>
    </lineage>
</organism>
<protein>
    <recommendedName>
        <fullName evidence="4">DUF3311 domain-containing protein</fullName>
    </recommendedName>
</protein>
<gene>
    <name evidence="2" type="ORF">F0460_13680</name>
</gene>
<reference evidence="2 3" key="1">
    <citation type="submission" date="2019-09" db="EMBL/GenBank/DDBJ databases">
        <title>Genome sequence and assembly of Flavobacterium sp.</title>
        <authorList>
            <person name="Chhetri G."/>
        </authorList>
    </citation>
    <scope>NUCLEOTIDE SEQUENCE [LARGE SCALE GENOMIC DNA]</scope>
    <source>
        <strain evidence="2 3">SNL9</strain>
    </source>
</reference>
<accession>A0A5M6CA72</accession>
<dbReference type="Proteomes" id="UP000325141">
    <property type="component" value="Unassembled WGS sequence"/>
</dbReference>
<dbReference type="AlphaFoldDB" id="A0A5M6CA72"/>
<evidence type="ECO:0000313" key="2">
    <source>
        <dbReference type="EMBL" id="KAA5532057.1"/>
    </source>
</evidence>
<keyword evidence="1" id="KW-0812">Transmembrane</keyword>
<keyword evidence="1" id="KW-1133">Transmembrane helix</keyword>
<evidence type="ECO:0000256" key="1">
    <source>
        <dbReference type="SAM" id="Phobius"/>
    </source>
</evidence>
<proteinExistence type="predicted"/>
<evidence type="ECO:0000313" key="3">
    <source>
        <dbReference type="Proteomes" id="UP000325141"/>
    </source>
</evidence>
<feature type="transmembrane region" description="Helical" evidence="1">
    <location>
        <begin position="40"/>
        <end position="59"/>
    </location>
</feature>
<sequence length="64" mass="7757">MKKRHKQKFLLISLFLLMVLNVPMIFMFNHKAAVLGIPVFYLAIFAIWLLVIVWSYYTLKKYYE</sequence>
<name>A0A5M6CA72_9FLAO</name>
<keyword evidence="3" id="KW-1185">Reference proteome</keyword>
<keyword evidence="1" id="KW-0472">Membrane</keyword>
<comment type="caution">
    <text evidence="2">The sequence shown here is derived from an EMBL/GenBank/DDBJ whole genome shotgun (WGS) entry which is preliminary data.</text>
</comment>